<dbReference type="Gene3D" id="3.40.366.30">
    <property type="entry name" value="50S ribosomal protein L16 arginine hydroxylase, Chain A, Domain 2"/>
    <property type="match status" value="1"/>
</dbReference>
<dbReference type="RefSeq" id="WP_081128139.1">
    <property type="nucleotide sequence ID" value="NZ_DAHXOC010000036.1"/>
</dbReference>
<dbReference type="InterPro" id="IPR046799">
    <property type="entry name" value="ROXA-like_wH"/>
</dbReference>
<dbReference type="InterPro" id="IPR003347">
    <property type="entry name" value="JmjC_dom"/>
</dbReference>
<gene>
    <name evidence="8" type="ORF">B1806_12495</name>
</gene>
<dbReference type="STRING" id="993689.GCA_002077135_02485"/>
<feature type="domain" description="JmjC" evidence="7">
    <location>
        <begin position="135"/>
        <end position="263"/>
    </location>
</feature>
<dbReference type="Proteomes" id="UP000307749">
    <property type="component" value="Unassembled WGS sequence"/>
</dbReference>
<evidence type="ECO:0000259" key="7">
    <source>
        <dbReference type="PROSITE" id="PS51184"/>
    </source>
</evidence>
<dbReference type="PANTHER" id="PTHR13096">
    <property type="entry name" value="MINA53 MYC INDUCED NUCLEAR ANTIGEN"/>
    <property type="match status" value="1"/>
</dbReference>
<comment type="cofactor">
    <cofactor evidence="1">
        <name>Fe(2+)</name>
        <dbReference type="ChEBI" id="CHEBI:29033"/>
    </cofactor>
</comment>
<comment type="caution">
    <text evidence="8">The sequence shown here is derived from an EMBL/GenBank/DDBJ whole genome shotgun (WGS) entry which is preliminary data.</text>
</comment>
<keyword evidence="5" id="KW-0408">Iron</keyword>
<dbReference type="PROSITE" id="PS51184">
    <property type="entry name" value="JMJC"/>
    <property type="match status" value="1"/>
</dbReference>
<keyword evidence="2" id="KW-0479">Metal-binding</keyword>
<keyword evidence="3" id="KW-0223">Dioxygenase</keyword>
<organism evidence="8 9">
    <name type="scientific">Metallibacterium scheffleri</name>
    <dbReference type="NCBI Taxonomy" id="993689"/>
    <lineage>
        <taxon>Bacteria</taxon>
        <taxon>Pseudomonadati</taxon>
        <taxon>Pseudomonadota</taxon>
        <taxon>Gammaproteobacteria</taxon>
        <taxon>Lysobacterales</taxon>
        <taxon>Rhodanobacteraceae</taxon>
        <taxon>Metallibacterium</taxon>
    </lineage>
</organism>
<feature type="region of interest" description="Disordered" evidence="6">
    <location>
        <begin position="1"/>
        <end position="28"/>
    </location>
</feature>
<name>A0A4S3KJH1_9GAMM</name>
<proteinExistence type="predicted"/>
<dbReference type="GO" id="GO:0046872">
    <property type="term" value="F:metal ion binding"/>
    <property type="evidence" value="ECO:0007669"/>
    <property type="project" value="UniProtKB-KW"/>
</dbReference>
<dbReference type="Pfam" id="PF20514">
    <property type="entry name" value="WHD_ROXA"/>
    <property type="match status" value="1"/>
</dbReference>
<dbReference type="SMART" id="SM00558">
    <property type="entry name" value="JmjC"/>
    <property type="match status" value="1"/>
</dbReference>
<dbReference type="InterPro" id="IPR039994">
    <property type="entry name" value="NO66-like"/>
</dbReference>
<evidence type="ECO:0000256" key="5">
    <source>
        <dbReference type="ARBA" id="ARBA00023004"/>
    </source>
</evidence>
<dbReference type="SUPFAM" id="SSF51197">
    <property type="entry name" value="Clavaminate synthase-like"/>
    <property type="match status" value="1"/>
</dbReference>
<protein>
    <recommendedName>
        <fullName evidence="7">JmjC domain-containing protein</fullName>
    </recommendedName>
</protein>
<evidence type="ECO:0000256" key="6">
    <source>
        <dbReference type="SAM" id="MobiDB-lite"/>
    </source>
</evidence>
<evidence type="ECO:0000313" key="8">
    <source>
        <dbReference type="EMBL" id="THD08770.1"/>
    </source>
</evidence>
<evidence type="ECO:0000313" key="9">
    <source>
        <dbReference type="Proteomes" id="UP000307749"/>
    </source>
</evidence>
<evidence type="ECO:0000256" key="1">
    <source>
        <dbReference type="ARBA" id="ARBA00001954"/>
    </source>
</evidence>
<dbReference type="AlphaFoldDB" id="A0A4S3KJH1"/>
<keyword evidence="4" id="KW-0560">Oxidoreductase</keyword>
<evidence type="ECO:0000256" key="4">
    <source>
        <dbReference type="ARBA" id="ARBA00023002"/>
    </source>
</evidence>
<dbReference type="EMBL" id="MWQO01000045">
    <property type="protein sequence ID" value="THD08770.1"/>
    <property type="molecule type" value="Genomic_DNA"/>
</dbReference>
<keyword evidence="9" id="KW-1185">Reference proteome</keyword>
<dbReference type="PANTHER" id="PTHR13096:SF8">
    <property type="entry name" value="RIBOSOMAL OXYGENASE 1"/>
    <property type="match status" value="1"/>
</dbReference>
<accession>A0A4S3KJH1</accession>
<dbReference type="Gene3D" id="2.60.120.650">
    <property type="entry name" value="Cupin"/>
    <property type="match status" value="1"/>
</dbReference>
<sequence length="427" mass="46732">MPRKTAPSRAGDAQSAQPDQAKSRLRVRPAVPALEVNASHGMPLGMPPSRFLTRYWQKHPLLIRGALAGWQVPITPEDLAGLACEETALARIVLRERKRASWTLQPGPYSEATFTNLPERDWTLLVQDVDKWDAEVAGLLDFVRFLPTWRIDDVMVSYATDGGGVGPHIDQYDVFLVQGIGKRRWSISTERNAPRGLRTGTDLKLLAEFTPTHDFVLQPGDILYLPPDIPHDGVAEGACMTFSIGMRAPAESELLLDLAEHLAEQLPDTRRYSDPDLRPARAPGLIDSAALARVRAQLGPFAQRIKAGELALWFGCMITRYRSAAPITGDGPPASLEQVRAMLLSGRAVLRHPFARFAWIEHGAGGASLFAAGHIVHCPRALAETLCANAHIEPDDAVLRDSSALTALRDLLAVGCVQFARAPRKRA</sequence>
<reference evidence="8 9" key="1">
    <citation type="submission" date="2017-02" db="EMBL/GenBank/DDBJ databases">
        <title>Whole genome sequencing of Metallibacterium scheffleri DSM 24874 (T).</title>
        <authorList>
            <person name="Kumar S."/>
            <person name="Patil P."/>
            <person name="Patil P.B."/>
        </authorList>
    </citation>
    <scope>NUCLEOTIDE SEQUENCE [LARGE SCALE GENOMIC DNA]</scope>
    <source>
        <strain evidence="8 9">DSM 24874</strain>
    </source>
</reference>
<dbReference type="Pfam" id="PF08007">
    <property type="entry name" value="JmjC_2"/>
    <property type="match status" value="1"/>
</dbReference>
<evidence type="ECO:0000256" key="2">
    <source>
        <dbReference type="ARBA" id="ARBA00022723"/>
    </source>
</evidence>
<dbReference type="GO" id="GO:0016706">
    <property type="term" value="F:2-oxoglutarate-dependent dioxygenase activity"/>
    <property type="evidence" value="ECO:0007669"/>
    <property type="project" value="TreeGrafter"/>
</dbReference>
<evidence type="ECO:0000256" key="3">
    <source>
        <dbReference type="ARBA" id="ARBA00022964"/>
    </source>
</evidence>